<proteinExistence type="predicted"/>
<dbReference type="EMBL" id="GG698978">
    <property type="protein sequence ID" value="EEU33893.1"/>
    <property type="molecule type" value="Genomic_DNA"/>
</dbReference>
<dbReference type="RefSeq" id="XP_003039606.1">
    <property type="nucleotide sequence ID" value="XM_003039560.1"/>
</dbReference>
<keyword evidence="2" id="KW-1185">Reference proteome</keyword>
<evidence type="ECO:0008006" key="3">
    <source>
        <dbReference type="Google" id="ProtNLM"/>
    </source>
</evidence>
<dbReference type="VEuPathDB" id="FungiDB:NECHADRAFT_88820"/>
<dbReference type="STRING" id="660122.C7ZQ15"/>
<dbReference type="InParanoid" id="C7ZQ15"/>
<accession>C7ZQ15</accession>
<dbReference type="AlphaFoldDB" id="C7ZQ15"/>
<dbReference type="KEGG" id="nhe:NECHADRAFT_88820"/>
<organism evidence="1 2">
    <name type="scientific">Fusarium vanettenii (strain ATCC MYA-4622 / CBS 123669 / FGSC 9596 / NRRL 45880 / 77-13-4)</name>
    <name type="common">Fusarium solani subsp. pisi</name>
    <dbReference type="NCBI Taxonomy" id="660122"/>
    <lineage>
        <taxon>Eukaryota</taxon>
        <taxon>Fungi</taxon>
        <taxon>Dikarya</taxon>
        <taxon>Ascomycota</taxon>
        <taxon>Pezizomycotina</taxon>
        <taxon>Sordariomycetes</taxon>
        <taxon>Hypocreomycetidae</taxon>
        <taxon>Hypocreales</taxon>
        <taxon>Nectriaceae</taxon>
        <taxon>Fusarium</taxon>
        <taxon>Fusarium solani species complex</taxon>
        <taxon>Fusarium vanettenii</taxon>
    </lineage>
</organism>
<dbReference type="GeneID" id="9667125"/>
<gene>
    <name evidence="1" type="ORF">NECHADRAFT_88820</name>
</gene>
<dbReference type="CDD" id="cd12148">
    <property type="entry name" value="fungal_TF_MHR"/>
    <property type="match status" value="1"/>
</dbReference>
<protein>
    <recommendedName>
        <fullName evidence="3">Transcription factor domain-containing protein</fullName>
    </recommendedName>
</protein>
<reference evidence="1 2" key="1">
    <citation type="journal article" date="2009" name="PLoS Genet.">
        <title>The genome of Nectria haematococca: contribution of supernumerary chromosomes to gene expansion.</title>
        <authorList>
            <person name="Coleman J.J."/>
            <person name="Rounsley S.D."/>
            <person name="Rodriguez-Carres M."/>
            <person name="Kuo A."/>
            <person name="Wasmann C.C."/>
            <person name="Grimwood J."/>
            <person name="Schmutz J."/>
            <person name="Taga M."/>
            <person name="White G.J."/>
            <person name="Zhou S."/>
            <person name="Schwartz D.C."/>
            <person name="Freitag M."/>
            <person name="Ma L.J."/>
            <person name="Danchin E.G."/>
            <person name="Henrissat B."/>
            <person name="Coutinho P.M."/>
            <person name="Nelson D.R."/>
            <person name="Straney D."/>
            <person name="Napoli C.A."/>
            <person name="Barker B.M."/>
            <person name="Gribskov M."/>
            <person name="Rep M."/>
            <person name="Kroken S."/>
            <person name="Molnar I."/>
            <person name="Rensing C."/>
            <person name="Kennell J.C."/>
            <person name="Zamora J."/>
            <person name="Farman M.L."/>
            <person name="Selker E.U."/>
            <person name="Salamov A."/>
            <person name="Shapiro H."/>
            <person name="Pangilinan J."/>
            <person name="Lindquist E."/>
            <person name="Lamers C."/>
            <person name="Grigoriev I.V."/>
            <person name="Geiser D.M."/>
            <person name="Covert S.F."/>
            <person name="Temporini E."/>
            <person name="Vanetten H.D."/>
        </authorList>
    </citation>
    <scope>NUCLEOTIDE SEQUENCE [LARGE SCALE GENOMIC DNA]</scope>
    <source>
        <strain evidence="2">ATCC MYA-4622 / CBS 123669 / FGSC 9596 / NRRL 45880 / 77-13-4</strain>
    </source>
</reference>
<evidence type="ECO:0000313" key="1">
    <source>
        <dbReference type="EMBL" id="EEU33893.1"/>
    </source>
</evidence>
<sequence>MDLQPTGTQKRAVTACSEYCRRKQKPYASLILRASSFFSPDTHYSRVWMKLRKRPKGLNTDMTSLPWLSPSRLAISRARGTSLYFNCNKWAIQQESSIKPANTAQTISFGILSPRDNWRSIGAPDPGTSQRYRELLSRLPPNAILADLVDVFFAQTFLYSQVLERFYFDKLHSDWLTSNAQLTTASLLRNIRFFSALISQVVAVALQFLPSQVAVRGELGIEDQEHCDKLSHTYKLGTWNSSVAWFGKRDQVSLSGSLMHSPTDASSHMAVILNRPRLIHLNDCSAKKPTDCEFPQDPSSCIPKASGIDGLPSSLAVQLFNYDIGCKVHAMFSSGTHTRHVSSYETVMNLDRDVREMLE</sequence>
<dbReference type="HOGENOM" id="CLU_771810_0_0_1"/>
<dbReference type="OrthoDB" id="10263753at2759"/>
<dbReference type="Proteomes" id="UP000005206">
    <property type="component" value="Chromosome 17"/>
</dbReference>
<name>C7ZQ15_FUSV7</name>
<evidence type="ECO:0000313" key="2">
    <source>
        <dbReference type="Proteomes" id="UP000005206"/>
    </source>
</evidence>